<comment type="caution">
    <text evidence="3">The sequence shown here is derived from an EMBL/GenBank/DDBJ whole genome shotgun (WGS) entry which is preliminary data.</text>
</comment>
<evidence type="ECO:0000256" key="1">
    <source>
        <dbReference type="SAM" id="MobiDB-lite"/>
    </source>
</evidence>
<sequence>GIIKTNPMRLHQGHSGPNQGPTNLKPRRNEEEKGTEEEKRVLSTVGLDSIQNLGQESILILLPVINYRSCRYCLALKMGRDESILPQVYDGCSRDGLQFFYYRLCIHSLPNVSCSLRCSHLQYMQLFSVHSIFVLNMLSQTLIDFLVLFLISCNSLRFFF</sequence>
<feature type="region of interest" description="Disordered" evidence="1">
    <location>
        <begin position="1"/>
        <end position="38"/>
    </location>
</feature>
<feature type="compositionally biased region" description="Basic and acidic residues" evidence="1">
    <location>
        <begin position="27"/>
        <end position="38"/>
    </location>
</feature>
<keyword evidence="2" id="KW-1133">Transmembrane helix</keyword>
<organism evidence="3 4">
    <name type="scientific">Planoprotostelium fungivorum</name>
    <dbReference type="NCBI Taxonomy" id="1890364"/>
    <lineage>
        <taxon>Eukaryota</taxon>
        <taxon>Amoebozoa</taxon>
        <taxon>Evosea</taxon>
        <taxon>Variosea</taxon>
        <taxon>Cavosteliida</taxon>
        <taxon>Cavosteliaceae</taxon>
        <taxon>Planoprotostelium</taxon>
    </lineage>
</organism>
<dbReference type="EMBL" id="MDYQ01000296">
    <property type="protein sequence ID" value="PRP76850.1"/>
    <property type="molecule type" value="Genomic_DNA"/>
</dbReference>
<dbReference type="Proteomes" id="UP000241769">
    <property type="component" value="Unassembled WGS sequence"/>
</dbReference>
<dbReference type="InParanoid" id="A0A2P6MYR1"/>
<name>A0A2P6MYR1_9EUKA</name>
<evidence type="ECO:0000313" key="4">
    <source>
        <dbReference type="Proteomes" id="UP000241769"/>
    </source>
</evidence>
<evidence type="ECO:0000256" key="2">
    <source>
        <dbReference type="SAM" id="Phobius"/>
    </source>
</evidence>
<dbReference type="AlphaFoldDB" id="A0A2P6MYR1"/>
<keyword evidence="2" id="KW-0812">Transmembrane</keyword>
<proteinExistence type="predicted"/>
<gene>
    <name evidence="3" type="ORF">PROFUN_14770</name>
</gene>
<protein>
    <submittedName>
        <fullName evidence="3">Uncharacterized protein</fullName>
    </submittedName>
</protein>
<keyword evidence="2" id="KW-0472">Membrane</keyword>
<feature type="transmembrane region" description="Helical" evidence="2">
    <location>
        <begin position="126"/>
        <end position="151"/>
    </location>
</feature>
<evidence type="ECO:0000313" key="3">
    <source>
        <dbReference type="EMBL" id="PRP76850.1"/>
    </source>
</evidence>
<reference evidence="3 4" key="1">
    <citation type="journal article" date="2018" name="Genome Biol. Evol.">
        <title>Multiple Roots of Fruiting Body Formation in Amoebozoa.</title>
        <authorList>
            <person name="Hillmann F."/>
            <person name="Forbes G."/>
            <person name="Novohradska S."/>
            <person name="Ferling I."/>
            <person name="Riege K."/>
            <person name="Groth M."/>
            <person name="Westermann M."/>
            <person name="Marz M."/>
            <person name="Spaller T."/>
            <person name="Winckler T."/>
            <person name="Schaap P."/>
            <person name="Glockner G."/>
        </authorList>
    </citation>
    <scope>NUCLEOTIDE SEQUENCE [LARGE SCALE GENOMIC DNA]</scope>
    <source>
        <strain evidence="3 4">Jena</strain>
    </source>
</reference>
<feature type="non-terminal residue" evidence="3">
    <location>
        <position position="1"/>
    </location>
</feature>
<accession>A0A2P6MYR1</accession>
<keyword evidence="4" id="KW-1185">Reference proteome</keyword>